<proteinExistence type="predicted"/>
<dbReference type="Proteomes" id="UP001283361">
    <property type="component" value="Unassembled WGS sequence"/>
</dbReference>
<organism evidence="1 2">
    <name type="scientific">Elysia crispata</name>
    <name type="common">lettuce slug</name>
    <dbReference type="NCBI Taxonomy" id="231223"/>
    <lineage>
        <taxon>Eukaryota</taxon>
        <taxon>Metazoa</taxon>
        <taxon>Spiralia</taxon>
        <taxon>Lophotrochozoa</taxon>
        <taxon>Mollusca</taxon>
        <taxon>Gastropoda</taxon>
        <taxon>Heterobranchia</taxon>
        <taxon>Euthyneura</taxon>
        <taxon>Panpulmonata</taxon>
        <taxon>Sacoglossa</taxon>
        <taxon>Placobranchoidea</taxon>
        <taxon>Plakobranchidae</taxon>
        <taxon>Elysia</taxon>
    </lineage>
</organism>
<comment type="caution">
    <text evidence="1">The sequence shown here is derived from an EMBL/GenBank/DDBJ whole genome shotgun (WGS) entry which is preliminary data.</text>
</comment>
<accession>A0AAE0YZ86</accession>
<gene>
    <name evidence="1" type="ORF">RRG08_005593</name>
</gene>
<keyword evidence="2" id="KW-1185">Reference proteome</keyword>
<sequence>MVLLVTKKKFSHQLTTDSGETLYLGYQPVGTEDASTVLDLTVDVLKNVSHAYGDMSSLTCEELLDKVKPKVTSTVTDRAATMKSFGKKLEEHFREVLACDN</sequence>
<protein>
    <submittedName>
        <fullName evidence="1">Uncharacterized protein</fullName>
    </submittedName>
</protein>
<evidence type="ECO:0000313" key="2">
    <source>
        <dbReference type="Proteomes" id="UP001283361"/>
    </source>
</evidence>
<name>A0AAE0YZ86_9GAST</name>
<dbReference type="EMBL" id="JAWDGP010005176">
    <property type="protein sequence ID" value="KAK3758967.1"/>
    <property type="molecule type" value="Genomic_DNA"/>
</dbReference>
<dbReference type="AlphaFoldDB" id="A0AAE0YZ86"/>
<reference evidence="1" key="1">
    <citation type="journal article" date="2023" name="G3 (Bethesda)">
        <title>A reference genome for the long-term kleptoplast-retaining sea slug Elysia crispata morphotype clarki.</title>
        <authorList>
            <person name="Eastman K.E."/>
            <person name="Pendleton A.L."/>
            <person name="Shaikh M.A."/>
            <person name="Suttiyut T."/>
            <person name="Ogas R."/>
            <person name="Tomko P."/>
            <person name="Gavelis G."/>
            <person name="Widhalm J.R."/>
            <person name="Wisecaver J.H."/>
        </authorList>
    </citation>
    <scope>NUCLEOTIDE SEQUENCE</scope>
    <source>
        <strain evidence="1">ECLA1</strain>
    </source>
</reference>
<evidence type="ECO:0000313" key="1">
    <source>
        <dbReference type="EMBL" id="KAK3758967.1"/>
    </source>
</evidence>